<proteinExistence type="inferred from homology"/>
<dbReference type="Gene3D" id="1.25.40.10">
    <property type="entry name" value="Tetratricopeptide repeat domain"/>
    <property type="match status" value="1"/>
</dbReference>
<dbReference type="AlphaFoldDB" id="A0A9P8D137"/>
<reference evidence="3" key="1">
    <citation type="submission" date="2021-07" db="EMBL/GenBank/DDBJ databases">
        <title>Draft genome of Mortierella alpina, strain LL118, isolated from an aspen leaf litter sample.</title>
        <authorList>
            <person name="Yang S."/>
            <person name="Vinatzer B.A."/>
        </authorList>
    </citation>
    <scope>NUCLEOTIDE SEQUENCE</scope>
    <source>
        <strain evidence="3">LL118</strain>
    </source>
</reference>
<dbReference type="InterPro" id="IPR050767">
    <property type="entry name" value="Sel1_AlgK"/>
</dbReference>
<dbReference type="Pfam" id="PF08238">
    <property type="entry name" value="Sel1"/>
    <property type="match status" value="3"/>
</dbReference>
<comment type="similarity">
    <text evidence="1">Belongs to the sel-1 family.</text>
</comment>
<dbReference type="InterPro" id="IPR011990">
    <property type="entry name" value="TPR-like_helical_dom_sf"/>
</dbReference>
<gene>
    <name evidence="3" type="ORF">KVV02_005461</name>
</gene>
<dbReference type="SUPFAM" id="SSF81901">
    <property type="entry name" value="HCP-like"/>
    <property type="match status" value="1"/>
</dbReference>
<dbReference type="PANTHER" id="PTHR11102">
    <property type="entry name" value="SEL-1-LIKE PROTEIN"/>
    <property type="match status" value="1"/>
</dbReference>
<evidence type="ECO:0000256" key="1">
    <source>
        <dbReference type="ARBA" id="ARBA00038101"/>
    </source>
</evidence>
<dbReference type="PANTHER" id="PTHR11102:SF160">
    <property type="entry name" value="ERAD-ASSOCIATED E3 UBIQUITIN-PROTEIN LIGASE COMPONENT HRD3"/>
    <property type="match status" value="1"/>
</dbReference>
<protein>
    <recommendedName>
        <fullName evidence="5">Sel1 repeat family protein</fullName>
    </recommendedName>
</protein>
<name>A0A9P8D137_MORAP</name>
<organism evidence="3 4">
    <name type="scientific">Mortierella alpina</name>
    <name type="common">Oleaginous fungus</name>
    <name type="synonym">Mortierella renispora</name>
    <dbReference type="NCBI Taxonomy" id="64518"/>
    <lineage>
        <taxon>Eukaryota</taxon>
        <taxon>Fungi</taxon>
        <taxon>Fungi incertae sedis</taxon>
        <taxon>Mucoromycota</taxon>
        <taxon>Mortierellomycotina</taxon>
        <taxon>Mortierellomycetes</taxon>
        <taxon>Mortierellales</taxon>
        <taxon>Mortierellaceae</taxon>
        <taxon>Mortierella</taxon>
    </lineage>
</organism>
<dbReference type="InterPro" id="IPR006597">
    <property type="entry name" value="Sel1-like"/>
</dbReference>
<evidence type="ECO:0008006" key="5">
    <source>
        <dbReference type="Google" id="ProtNLM"/>
    </source>
</evidence>
<evidence type="ECO:0000313" key="4">
    <source>
        <dbReference type="Proteomes" id="UP000717515"/>
    </source>
</evidence>
<accession>A0A9P8D137</accession>
<evidence type="ECO:0000313" key="3">
    <source>
        <dbReference type="EMBL" id="KAG9326799.1"/>
    </source>
</evidence>
<dbReference type="SMART" id="SM00671">
    <property type="entry name" value="SEL1"/>
    <property type="match status" value="2"/>
</dbReference>
<dbReference type="Proteomes" id="UP000717515">
    <property type="component" value="Unassembled WGS sequence"/>
</dbReference>
<sequence length="126" mass="13970">MSAPQHRTPDITSRTEAANKGNADAQLGLAYFEEEDVAKNLPKAAKWFRKAADQGLKDAQYKLDWMYFSDQGVPRDQSKTAKLFLKAGKQGHKQAQFNLGSMYLTGDGAQQSFSQPDRATLSLNLT</sequence>
<evidence type="ECO:0000256" key="2">
    <source>
        <dbReference type="SAM" id="MobiDB-lite"/>
    </source>
</evidence>
<dbReference type="EMBL" id="JAIFTL010000013">
    <property type="protein sequence ID" value="KAG9326799.1"/>
    <property type="molecule type" value="Genomic_DNA"/>
</dbReference>
<comment type="caution">
    <text evidence="3">The sequence shown here is derived from an EMBL/GenBank/DDBJ whole genome shotgun (WGS) entry which is preliminary data.</text>
</comment>
<feature type="region of interest" description="Disordered" evidence="2">
    <location>
        <begin position="1"/>
        <end position="20"/>
    </location>
</feature>